<dbReference type="Proteomes" id="UP000753908">
    <property type="component" value="Unassembled WGS sequence"/>
</dbReference>
<name>A0A951UB91_9CYAN</name>
<keyword evidence="1" id="KW-0812">Transmembrane</keyword>
<accession>A0A951UB91</accession>
<evidence type="ECO:0000256" key="1">
    <source>
        <dbReference type="SAM" id="Phobius"/>
    </source>
</evidence>
<reference evidence="2" key="2">
    <citation type="journal article" date="2022" name="Microbiol. Resour. Announc.">
        <title>Metagenome Sequencing to Explore Phylogenomics of Terrestrial Cyanobacteria.</title>
        <authorList>
            <person name="Ward R.D."/>
            <person name="Stajich J.E."/>
            <person name="Johansen J.R."/>
            <person name="Huntemann M."/>
            <person name="Clum A."/>
            <person name="Foster B."/>
            <person name="Foster B."/>
            <person name="Roux S."/>
            <person name="Palaniappan K."/>
            <person name="Varghese N."/>
            <person name="Mukherjee S."/>
            <person name="Reddy T.B.K."/>
            <person name="Daum C."/>
            <person name="Copeland A."/>
            <person name="Chen I.A."/>
            <person name="Ivanova N.N."/>
            <person name="Kyrpides N.C."/>
            <person name="Shapiro N."/>
            <person name="Eloe-Fadrosh E.A."/>
            <person name="Pietrasiak N."/>
        </authorList>
    </citation>
    <scope>NUCLEOTIDE SEQUENCE</scope>
    <source>
        <strain evidence="2">CPER-KK1</strain>
    </source>
</reference>
<protein>
    <submittedName>
        <fullName evidence="2">Uncharacterized protein</fullName>
    </submittedName>
</protein>
<comment type="caution">
    <text evidence="2">The sequence shown here is derived from an EMBL/GenBank/DDBJ whole genome shotgun (WGS) entry which is preliminary data.</text>
</comment>
<keyword evidence="1" id="KW-1133">Transmembrane helix</keyword>
<dbReference type="EMBL" id="JAHHIF010000029">
    <property type="protein sequence ID" value="MBW4546717.1"/>
    <property type="molecule type" value="Genomic_DNA"/>
</dbReference>
<evidence type="ECO:0000313" key="3">
    <source>
        <dbReference type="Proteomes" id="UP000753908"/>
    </source>
</evidence>
<sequence length="96" mass="10937">MNKPRLIFSRYNPLKRERRRKLLAVASSAGVSALLIGTTLLVTNHSSQIKQWSVWLPFQEQNPLMQGKKVNTSVLQLVSLPKKQRTEQLVQRGGNK</sequence>
<reference evidence="2" key="1">
    <citation type="submission" date="2021-05" db="EMBL/GenBank/DDBJ databases">
        <authorList>
            <person name="Pietrasiak N."/>
            <person name="Ward R."/>
            <person name="Stajich J.E."/>
            <person name="Kurbessoian T."/>
        </authorList>
    </citation>
    <scope>NUCLEOTIDE SEQUENCE</scope>
    <source>
        <strain evidence="2">CPER-KK1</strain>
    </source>
</reference>
<gene>
    <name evidence="2" type="ORF">KME25_20075</name>
</gene>
<proteinExistence type="predicted"/>
<dbReference type="AlphaFoldDB" id="A0A951UB91"/>
<organism evidence="2 3">
    <name type="scientific">Symplocastrum torsivum CPER-KK1</name>
    <dbReference type="NCBI Taxonomy" id="450513"/>
    <lineage>
        <taxon>Bacteria</taxon>
        <taxon>Bacillati</taxon>
        <taxon>Cyanobacteriota</taxon>
        <taxon>Cyanophyceae</taxon>
        <taxon>Oscillatoriophycideae</taxon>
        <taxon>Oscillatoriales</taxon>
        <taxon>Microcoleaceae</taxon>
        <taxon>Symplocastrum</taxon>
    </lineage>
</organism>
<evidence type="ECO:0000313" key="2">
    <source>
        <dbReference type="EMBL" id="MBW4546717.1"/>
    </source>
</evidence>
<keyword evidence="1" id="KW-0472">Membrane</keyword>
<feature type="transmembrane region" description="Helical" evidence="1">
    <location>
        <begin position="21"/>
        <end position="42"/>
    </location>
</feature>